<accession>A0ABP8IEG4</accession>
<dbReference type="PROSITE" id="PS50977">
    <property type="entry name" value="HTH_TETR_2"/>
    <property type="match status" value="1"/>
</dbReference>
<dbReference type="PANTHER" id="PTHR30055:SF235">
    <property type="entry name" value="TRANSCRIPTIONAL REGULATORY PROTEIN"/>
    <property type="match status" value="1"/>
</dbReference>
<name>A0ABP8IEG4_9BURK</name>
<dbReference type="Pfam" id="PF00440">
    <property type="entry name" value="TetR_N"/>
    <property type="match status" value="1"/>
</dbReference>
<evidence type="ECO:0000256" key="1">
    <source>
        <dbReference type="ARBA" id="ARBA00023125"/>
    </source>
</evidence>
<dbReference type="RefSeq" id="WP_345541447.1">
    <property type="nucleotide sequence ID" value="NZ_BAABGJ010000081.1"/>
</dbReference>
<dbReference type="PRINTS" id="PR00455">
    <property type="entry name" value="HTHTETR"/>
</dbReference>
<evidence type="ECO:0000256" key="3">
    <source>
        <dbReference type="SAM" id="MobiDB-lite"/>
    </source>
</evidence>
<dbReference type="InterPro" id="IPR041586">
    <property type="entry name" value="PsrA_TetR_C"/>
</dbReference>
<dbReference type="InterPro" id="IPR009057">
    <property type="entry name" value="Homeodomain-like_sf"/>
</dbReference>
<keyword evidence="6" id="KW-1185">Reference proteome</keyword>
<protein>
    <submittedName>
        <fullName evidence="5">TetR/AcrR family transcriptional regulator</fullName>
    </submittedName>
</protein>
<dbReference type="InterPro" id="IPR001647">
    <property type="entry name" value="HTH_TetR"/>
</dbReference>
<feature type="domain" description="HTH tetR-type" evidence="4">
    <location>
        <begin position="31"/>
        <end position="91"/>
    </location>
</feature>
<feature type="compositionally biased region" description="Low complexity" evidence="3">
    <location>
        <begin position="7"/>
        <end position="28"/>
    </location>
</feature>
<dbReference type="InterPro" id="IPR050109">
    <property type="entry name" value="HTH-type_TetR-like_transc_reg"/>
</dbReference>
<gene>
    <name evidence="5" type="ORF">GCM10023165_50300</name>
</gene>
<dbReference type="SUPFAM" id="SSF46689">
    <property type="entry name" value="Homeodomain-like"/>
    <property type="match status" value="1"/>
</dbReference>
<dbReference type="SUPFAM" id="SSF48498">
    <property type="entry name" value="Tetracyclin repressor-like, C-terminal domain"/>
    <property type="match status" value="1"/>
</dbReference>
<keyword evidence="1 2" id="KW-0238">DNA-binding</keyword>
<dbReference type="Proteomes" id="UP001500975">
    <property type="component" value="Unassembled WGS sequence"/>
</dbReference>
<feature type="region of interest" description="Disordered" evidence="3">
    <location>
        <begin position="1"/>
        <end position="31"/>
    </location>
</feature>
<organism evidence="5 6">
    <name type="scientific">Variovorax defluvii</name>
    <dbReference type="NCBI Taxonomy" id="913761"/>
    <lineage>
        <taxon>Bacteria</taxon>
        <taxon>Pseudomonadati</taxon>
        <taxon>Pseudomonadota</taxon>
        <taxon>Betaproteobacteria</taxon>
        <taxon>Burkholderiales</taxon>
        <taxon>Comamonadaceae</taxon>
        <taxon>Variovorax</taxon>
    </lineage>
</organism>
<dbReference type="Pfam" id="PF17939">
    <property type="entry name" value="TetR_C_30"/>
    <property type="match status" value="1"/>
</dbReference>
<evidence type="ECO:0000259" key="4">
    <source>
        <dbReference type="PROSITE" id="PS50977"/>
    </source>
</evidence>
<proteinExistence type="predicted"/>
<feature type="DNA-binding region" description="H-T-H motif" evidence="2">
    <location>
        <begin position="54"/>
        <end position="73"/>
    </location>
</feature>
<evidence type="ECO:0000313" key="6">
    <source>
        <dbReference type="Proteomes" id="UP001500975"/>
    </source>
</evidence>
<comment type="caution">
    <text evidence="5">The sequence shown here is derived from an EMBL/GenBank/DDBJ whole genome shotgun (WGS) entry which is preliminary data.</text>
</comment>
<sequence length="241" mass="26114">MPHTDDAPGSSRAARRAAANPIGRPAGRSAEETRLTILDHAEGLFADGGYDGSSIRDIAARAGVQAAVVGYHFGSKDELFETVVGRRLSVLNSQRGQMLAEALAVRGGRPLPLDTLIICYVKPFIEATSHGDQGWRNFATLMGRLANSPRGVDVIERHTNDVARSYLAEFARALPDLPQESLVDGFLYMVSAMLFVSANTGRWERILNQPPAKPREPDEILAHLVPFIAGGFKALRVAARD</sequence>
<evidence type="ECO:0000256" key="2">
    <source>
        <dbReference type="PROSITE-ProRule" id="PRU00335"/>
    </source>
</evidence>
<reference evidence="6" key="1">
    <citation type="journal article" date="2019" name="Int. J. Syst. Evol. Microbiol.">
        <title>The Global Catalogue of Microorganisms (GCM) 10K type strain sequencing project: providing services to taxonomists for standard genome sequencing and annotation.</title>
        <authorList>
            <consortium name="The Broad Institute Genomics Platform"/>
            <consortium name="The Broad Institute Genome Sequencing Center for Infectious Disease"/>
            <person name="Wu L."/>
            <person name="Ma J."/>
        </authorList>
    </citation>
    <scope>NUCLEOTIDE SEQUENCE [LARGE SCALE GENOMIC DNA]</scope>
    <source>
        <strain evidence="6">JCM 17804</strain>
    </source>
</reference>
<evidence type="ECO:0000313" key="5">
    <source>
        <dbReference type="EMBL" id="GAA4356917.1"/>
    </source>
</evidence>
<dbReference type="EMBL" id="BAABGJ010000081">
    <property type="protein sequence ID" value="GAA4356917.1"/>
    <property type="molecule type" value="Genomic_DNA"/>
</dbReference>
<dbReference type="Gene3D" id="1.10.357.10">
    <property type="entry name" value="Tetracycline Repressor, domain 2"/>
    <property type="match status" value="1"/>
</dbReference>
<dbReference type="PANTHER" id="PTHR30055">
    <property type="entry name" value="HTH-TYPE TRANSCRIPTIONAL REGULATOR RUTR"/>
    <property type="match status" value="1"/>
</dbReference>
<dbReference type="InterPro" id="IPR036271">
    <property type="entry name" value="Tet_transcr_reg_TetR-rel_C_sf"/>
</dbReference>